<evidence type="ECO:0000313" key="7">
    <source>
        <dbReference type="Proteomes" id="UP000236655"/>
    </source>
</evidence>
<gene>
    <name evidence="6" type="ORF">CUN60_05475</name>
</gene>
<evidence type="ECO:0000313" key="6">
    <source>
        <dbReference type="EMBL" id="AUR51765.1"/>
    </source>
</evidence>
<evidence type="ECO:0000256" key="3">
    <source>
        <dbReference type="ARBA" id="ARBA00023002"/>
    </source>
</evidence>
<organism evidence="6 7">
    <name type="scientific">Aquella oligotrophica</name>
    <dbReference type="NCBI Taxonomy" id="2067065"/>
    <lineage>
        <taxon>Bacteria</taxon>
        <taxon>Pseudomonadati</taxon>
        <taxon>Pseudomonadota</taxon>
        <taxon>Betaproteobacteria</taxon>
        <taxon>Neisseriales</taxon>
        <taxon>Neisseriaceae</taxon>
        <taxon>Aquella</taxon>
    </lineage>
</organism>
<dbReference type="EMBL" id="CP024847">
    <property type="protein sequence ID" value="AUR51765.1"/>
    <property type="molecule type" value="Genomic_DNA"/>
</dbReference>
<dbReference type="PANTHER" id="PTHR10543">
    <property type="entry name" value="BETA-CAROTENE DIOXYGENASE"/>
    <property type="match status" value="1"/>
</dbReference>
<feature type="binding site" evidence="5">
    <location>
        <position position="294"/>
    </location>
    <ligand>
        <name>Fe cation</name>
        <dbReference type="ChEBI" id="CHEBI:24875"/>
        <note>catalytic</note>
    </ligand>
</feature>
<keyword evidence="4 5" id="KW-0408">Iron</keyword>
<reference evidence="7" key="1">
    <citation type="submission" date="2017-11" db="EMBL/GenBank/DDBJ databases">
        <authorList>
            <person name="Chan K.G."/>
            <person name="Lee L.S."/>
        </authorList>
    </citation>
    <scope>NUCLEOTIDE SEQUENCE [LARGE SCALE GENOMIC DNA]</scope>
    <source>
        <strain evidence="7">DSM 100970</strain>
    </source>
</reference>
<dbReference type="PANTHER" id="PTHR10543:SF24">
    <property type="entry name" value="CAROTENOID ISOMEROOXYGENASE"/>
    <property type="match status" value="1"/>
</dbReference>
<feature type="binding site" evidence="5">
    <location>
        <position position="230"/>
    </location>
    <ligand>
        <name>Fe cation</name>
        <dbReference type="ChEBI" id="CHEBI:24875"/>
        <note>catalytic</note>
    </ligand>
</feature>
<dbReference type="Proteomes" id="UP000236655">
    <property type="component" value="Chromosome"/>
</dbReference>
<dbReference type="AlphaFoldDB" id="A0A2I7N6B6"/>
<sequence length="484" mass="56215">MKNSYNFARGFTSLDKEYTKFKIGNPNSLPDWLRGTLLKIGPAHFSIGKTNVKHWFDGLAMLYKFEITDTEILFSNSFIKSSQYNAHQRGKMIHDEFATRAPLGIFDKIKNLISMMSGKDILNPSCNVNIVKIKDDFIAMTEVNNNLSVNPISLTTTGKTKYKDSLKGQMTTAHPVYDAKNGELFNLLIEIAPRQIKYKIYKITTLDRNDSSILREQLAEFSKPYLFYNHSFFVTENYVILYAGPIQTSAARLLTNPFNDSLEYNKNCTSEFIVIERKSGNIKYIPTTAFIFLHGINSYETEEQQLIIDLITYENLEDNPYNKFYLQNLAKNSMDISTAIKRYTLNLDKMAVSHKVITTTNIEFPYINRKYHNRIYNYVWGVYRDESRPNDFFNGLIKQNINFTKDIKVWHQAECYPSEPIFIKNPTSNDEDDGIIMVNVYDANRHLSFLLFLNAHDMTEIVRFDLPCHIPFTLHGNFYNTNKF</sequence>
<feature type="binding site" evidence="5">
    <location>
        <position position="174"/>
    </location>
    <ligand>
        <name>Fe cation</name>
        <dbReference type="ChEBI" id="CHEBI:24875"/>
        <note>catalytic</note>
    </ligand>
</feature>
<dbReference type="Pfam" id="PF03055">
    <property type="entry name" value="RPE65"/>
    <property type="match status" value="1"/>
</dbReference>
<keyword evidence="7" id="KW-1185">Reference proteome</keyword>
<evidence type="ECO:0000256" key="2">
    <source>
        <dbReference type="ARBA" id="ARBA00022723"/>
    </source>
</evidence>
<dbReference type="GO" id="GO:0046872">
    <property type="term" value="F:metal ion binding"/>
    <property type="evidence" value="ECO:0007669"/>
    <property type="project" value="UniProtKB-KW"/>
</dbReference>
<dbReference type="GO" id="GO:0010436">
    <property type="term" value="F:carotenoid dioxygenase activity"/>
    <property type="evidence" value="ECO:0007669"/>
    <property type="project" value="TreeGrafter"/>
</dbReference>
<name>A0A2I7N6B6_9NEIS</name>
<accession>A0A2I7N6B6</accession>
<feature type="binding site" evidence="5">
    <location>
        <position position="475"/>
    </location>
    <ligand>
        <name>Fe cation</name>
        <dbReference type="ChEBI" id="CHEBI:24875"/>
        <note>catalytic</note>
    </ligand>
</feature>
<keyword evidence="2 5" id="KW-0479">Metal-binding</keyword>
<comment type="similarity">
    <text evidence="1">Belongs to the carotenoid oxygenase family.</text>
</comment>
<dbReference type="OrthoDB" id="6636843at2"/>
<comment type="cofactor">
    <cofactor evidence="5">
        <name>Fe(2+)</name>
        <dbReference type="ChEBI" id="CHEBI:29033"/>
    </cofactor>
    <text evidence="5">Binds 1 Fe(2+) ion per subunit.</text>
</comment>
<dbReference type="KEGG" id="nba:CUN60_05475"/>
<dbReference type="RefSeq" id="WP_102951064.1">
    <property type="nucleotide sequence ID" value="NZ_CP024847.1"/>
</dbReference>
<protein>
    <submittedName>
        <fullName evidence="6">Uncharacterized protein</fullName>
    </submittedName>
</protein>
<proteinExistence type="inferred from homology"/>
<evidence type="ECO:0000256" key="4">
    <source>
        <dbReference type="ARBA" id="ARBA00023004"/>
    </source>
</evidence>
<keyword evidence="3" id="KW-0560">Oxidoreductase</keyword>
<dbReference type="InterPro" id="IPR004294">
    <property type="entry name" value="Carotenoid_Oase"/>
</dbReference>
<evidence type="ECO:0000256" key="1">
    <source>
        <dbReference type="ARBA" id="ARBA00006787"/>
    </source>
</evidence>
<dbReference type="GO" id="GO:0016121">
    <property type="term" value="P:carotene catabolic process"/>
    <property type="evidence" value="ECO:0007669"/>
    <property type="project" value="TreeGrafter"/>
</dbReference>
<evidence type="ECO:0000256" key="5">
    <source>
        <dbReference type="PIRSR" id="PIRSR604294-1"/>
    </source>
</evidence>